<accession>M5UPK9</accession>
<evidence type="ECO:0000256" key="4">
    <source>
        <dbReference type="ARBA" id="ARBA00023136"/>
    </source>
</evidence>
<dbReference type="HAMAP" id="MF_01562">
    <property type="entry name" value="FloA"/>
    <property type="match status" value="1"/>
</dbReference>
<organism evidence="6 7">
    <name type="scientific">Rhodopirellula sallentina SM41</name>
    <dbReference type="NCBI Taxonomy" id="1263870"/>
    <lineage>
        <taxon>Bacteria</taxon>
        <taxon>Pseudomonadati</taxon>
        <taxon>Planctomycetota</taxon>
        <taxon>Planctomycetia</taxon>
        <taxon>Pirellulales</taxon>
        <taxon>Pirellulaceae</taxon>
        <taxon>Rhodopirellula</taxon>
    </lineage>
</organism>
<keyword evidence="1 5" id="KW-1003">Cell membrane</keyword>
<dbReference type="PATRIC" id="fig|1263870.3.peg.643"/>
<comment type="similarity">
    <text evidence="5">Belongs to the flotillin-like FloA family.</text>
</comment>
<reference evidence="6 7" key="1">
    <citation type="journal article" date="2013" name="Mar. Genomics">
        <title>Expression of sulfatases in Rhodopirellula baltica and the diversity of sulfatases in the genus Rhodopirellula.</title>
        <authorList>
            <person name="Wegner C.E."/>
            <person name="Richter-Heitmann T."/>
            <person name="Klindworth A."/>
            <person name="Klockow C."/>
            <person name="Richter M."/>
            <person name="Achstetter T."/>
            <person name="Glockner F.O."/>
            <person name="Harder J."/>
        </authorList>
    </citation>
    <scope>NUCLEOTIDE SEQUENCE [LARGE SCALE GENOMIC DNA]</scope>
    <source>
        <strain evidence="6 7">SM41</strain>
    </source>
</reference>
<keyword evidence="3 5" id="KW-1133">Transmembrane helix</keyword>
<dbReference type="Pfam" id="PF12127">
    <property type="entry name" value="FloA"/>
    <property type="match status" value="1"/>
</dbReference>
<comment type="function">
    <text evidence="5">Found in functional membrane microdomains (FMM) that may be equivalent to eukaryotic membrane rafts FMMs are highly dynamic and increase in number as cells age. Flotillins are thought to be important factors in membrane fluidity.</text>
</comment>
<dbReference type="InterPro" id="IPR022853">
    <property type="entry name" value="FloA"/>
</dbReference>
<name>M5UPK9_9BACT</name>
<gene>
    <name evidence="5" type="primary">floA</name>
    <name evidence="6" type="ORF">RSSM_00583</name>
</gene>
<dbReference type="GO" id="GO:0045121">
    <property type="term" value="C:membrane raft"/>
    <property type="evidence" value="ECO:0007669"/>
    <property type="project" value="UniProtKB-SubCell"/>
</dbReference>
<comment type="caution">
    <text evidence="6">The sequence shown here is derived from an EMBL/GenBank/DDBJ whole genome shotgun (WGS) entry which is preliminary data.</text>
</comment>
<evidence type="ECO:0000256" key="3">
    <source>
        <dbReference type="ARBA" id="ARBA00022989"/>
    </source>
</evidence>
<evidence type="ECO:0000256" key="2">
    <source>
        <dbReference type="ARBA" id="ARBA00022692"/>
    </source>
</evidence>
<evidence type="ECO:0000313" key="6">
    <source>
        <dbReference type="EMBL" id="EMI57943.1"/>
    </source>
</evidence>
<feature type="transmembrane region" description="Helical" evidence="5">
    <location>
        <begin position="77"/>
        <end position="100"/>
    </location>
</feature>
<dbReference type="NCBIfam" id="NF010186">
    <property type="entry name" value="PRK13665.1"/>
    <property type="match status" value="1"/>
</dbReference>
<comment type="caution">
    <text evidence="5">Lacks conserved residue(s) required for the propagation of feature annotation.</text>
</comment>
<comment type="subcellular location">
    <subcellularLocation>
        <location evidence="5">Cell membrane</location>
        <topology evidence="5">Single-pass membrane protein</topology>
    </subcellularLocation>
    <subcellularLocation>
        <location evidence="5">Membrane raft</location>
        <topology evidence="5">Single-pass membrane protein</topology>
    </subcellularLocation>
</comment>
<keyword evidence="2 5" id="KW-0812">Transmembrane</keyword>
<dbReference type="Proteomes" id="UP000011885">
    <property type="component" value="Unassembled WGS sequence"/>
</dbReference>
<sequence length="398" mass="43150">MQTRWAIGYDRDSHRDTMTCIPHHKSPSGRSTFMLSALDQSTGIFQPTGIFAVVPSQSLTPSSWAILAAGEEPMGMYGIAVIVGILVALVFVAVLGFFLIQYGKLWFQAFMSEADVKLANLIRMHFTKVNPNVIVQAKVMAAQAKLNISRKDGISTHRLEAHYLAGGNVMNVIHAIIAAHRAQIPLDFDQAAAIDLAGRDVLDAVQTSVYPKVIDCPDPKRSGKTTLSAITKNGIELRVRARVTVRTNIEQLIGGATEDTVIARVGEAIISSIGSAETHFHVLENPDMITRVVLSRALDAQTAFEIVSIDIADIDVGENIGARLQSDQAEADTRVARAQAERRRAEAIAQEQQMKARVSENRSRLVLAEAEVPKAMAEAFQAGRIGSTGSTLPMDQST</sequence>
<evidence type="ECO:0000313" key="7">
    <source>
        <dbReference type="Proteomes" id="UP000011885"/>
    </source>
</evidence>
<keyword evidence="7" id="KW-1185">Reference proteome</keyword>
<dbReference type="EMBL" id="ANOH01000050">
    <property type="protein sequence ID" value="EMI57943.1"/>
    <property type="molecule type" value="Genomic_DNA"/>
</dbReference>
<dbReference type="GO" id="GO:0005886">
    <property type="term" value="C:plasma membrane"/>
    <property type="evidence" value="ECO:0007669"/>
    <property type="project" value="UniProtKB-SubCell"/>
</dbReference>
<comment type="subunit">
    <text evidence="5">Homooligomerizes.</text>
</comment>
<evidence type="ECO:0000256" key="5">
    <source>
        <dbReference type="HAMAP-Rule" id="MF_01562"/>
    </source>
</evidence>
<keyword evidence="4 5" id="KW-0472">Membrane</keyword>
<proteinExistence type="inferred from homology"/>
<evidence type="ECO:0000256" key="1">
    <source>
        <dbReference type="ARBA" id="ARBA00022475"/>
    </source>
</evidence>
<protein>
    <recommendedName>
        <fullName evidence="5">Flotillin-like protein FloA</fullName>
    </recommendedName>
</protein>
<dbReference type="AlphaFoldDB" id="M5UPK9"/>